<comment type="catalytic activity">
    <reaction evidence="7">
        <text>a 2'-deoxyadenosine in DNA + S-adenosyl-L-methionine = an N(6)-methyl-2'-deoxyadenosine in DNA + S-adenosyl-L-homocysteine + H(+)</text>
        <dbReference type="Rhea" id="RHEA:15197"/>
        <dbReference type="Rhea" id="RHEA-COMP:12418"/>
        <dbReference type="Rhea" id="RHEA-COMP:12419"/>
        <dbReference type="ChEBI" id="CHEBI:15378"/>
        <dbReference type="ChEBI" id="CHEBI:57856"/>
        <dbReference type="ChEBI" id="CHEBI:59789"/>
        <dbReference type="ChEBI" id="CHEBI:90615"/>
        <dbReference type="ChEBI" id="CHEBI:90616"/>
        <dbReference type="EC" id="2.1.1.72"/>
    </reaction>
</comment>
<dbReference type="PROSITE" id="PS00092">
    <property type="entry name" value="N6_MTASE"/>
    <property type="match status" value="1"/>
</dbReference>
<comment type="similarity">
    <text evidence="1">Belongs to the N(4)/N(6)-methyltransferase family.</text>
</comment>
<proteinExistence type="inferred from homology"/>
<evidence type="ECO:0000256" key="6">
    <source>
        <dbReference type="ARBA" id="ARBA00022747"/>
    </source>
</evidence>
<evidence type="ECO:0000259" key="8">
    <source>
        <dbReference type="Pfam" id="PF02384"/>
    </source>
</evidence>
<accession>A0ABX2CJ96</accession>
<dbReference type="InterPro" id="IPR029063">
    <property type="entry name" value="SAM-dependent_MTases_sf"/>
</dbReference>
<dbReference type="Gene3D" id="3.40.50.150">
    <property type="entry name" value="Vaccinia Virus protein VP39"/>
    <property type="match status" value="1"/>
</dbReference>
<dbReference type="InterPro" id="IPR003356">
    <property type="entry name" value="DNA_methylase_A-5"/>
</dbReference>
<comment type="caution">
    <text evidence="10">The sequence shown here is derived from an EMBL/GenBank/DDBJ whole genome shotgun (WGS) entry which is preliminary data.</text>
</comment>
<sequence>MSVRNTVKSIQDIMRQDAGVDGDAQRISQLCWMFFLKIIDDQDQELEVTQDDYRSPVPKKYQWRSWAADPEGITGEALLAFINGELFPALKGLTVTTRPGDRRRVVRDVFEDAYNYMKSGQLMRQVVNKINEVDFNNLTERQHFGDIYEQILNDLQSAGNAGEYYTPRAVTAFMVDRIDPHPGETLFDPACGTGGFLTCAIRHMEKTYVKTTKQREKMQGSLRAVEKKQLPHMLCVTNMLLHGIEDPSFVRHDNTLARPLISWSKDERVDIVLTNPPFGGREEDGIENNFPTFRTKETADLFLALIVRLLKQDGRAAVVLPDGTLFGEGVKTRLKEHLMEECNLHTIVRLPNSVFKPYASIGTNLLFFEKGSPTKETWFYEHRVPEGQKAYSMTKPIRFEHFQGCIDWWGGRERKGRAETPQAWRVTIDEVKAREYNLDVKNPHTVVDDHGDPETLLSDLRKAEVETATLRDQLKAILSEALAR</sequence>
<dbReference type="RefSeq" id="WP_172112853.1">
    <property type="nucleotide sequence ID" value="NZ_JABFDN010000008.1"/>
</dbReference>
<evidence type="ECO:0000256" key="7">
    <source>
        <dbReference type="ARBA" id="ARBA00047942"/>
    </source>
</evidence>
<feature type="domain" description="N6 adenine-specific DNA methyltransferase N-terminal" evidence="9">
    <location>
        <begin position="4"/>
        <end position="130"/>
    </location>
</feature>
<evidence type="ECO:0000256" key="4">
    <source>
        <dbReference type="ARBA" id="ARBA00022679"/>
    </source>
</evidence>
<organism evidence="10 11">
    <name type="scientific">Bradyrhizobium aeschynomenes</name>
    <dbReference type="NCBI Taxonomy" id="2734909"/>
    <lineage>
        <taxon>Bacteria</taxon>
        <taxon>Pseudomonadati</taxon>
        <taxon>Pseudomonadota</taxon>
        <taxon>Alphaproteobacteria</taxon>
        <taxon>Hyphomicrobiales</taxon>
        <taxon>Nitrobacteraceae</taxon>
        <taxon>Bradyrhizobium</taxon>
    </lineage>
</organism>
<protein>
    <recommendedName>
        <fullName evidence="2">site-specific DNA-methyltransferase (adenine-specific)</fullName>
        <ecNumber evidence="2">2.1.1.72</ecNumber>
    </recommendedName>
</protein>
<gene>
    <name evidence="10" type="ORF">HL667_22365</name>
</gene>
<evidence type="ECO:0000313" key="10">
    <source>
        <dbReference type="EMBL" id="NPU67765.1"/>
    </source>
</evidence>
<evidence type="ECO:0000256" key="1">
    <source>
        <dbReference type="ARBA" id="ARBA00006594"/>
    </source>
</evidence>
<evidence type="ECO:0000313" key="11">
    <source>
        <dbReference type="Proteomes" id="UP000886476"/>
    </source>
</evidence>
<dbReference type="InterPro" id="IPR022749">
    <property type="entry name" value="D12N6_MeTrfase_N"/>
</dbReference>
<reference evidence="10" key="1">
    <citation type="submission" date="2020-05" db="EMBL/GenBank/DDBJ databases">
        <title>Nod-independent and nitrogen-fixing Bradyrhizobium aeschynomene sp. nov. isolated from nodules of Aeschynomene indica.</title>
        <authorList>
            <person name="Zhang Z."/>
        </authorList>
    </citation>
    <scope>NUCLEOTIDE SEQUENCE</scope>
    <source>
        <strain evidence="10">83012</strain>
    </source>
</reference>
<dbReference type="InterPro" id="IPR051537">
    <property type="entry name" value="DNA_Adenine_Mtase"/>
</dbReference>
<dbReference type="EC" id="2.1.1.72" evidence="2"/>
<dbReference type="GO" id="GO:0008168">
    <property type="term" value="F:methyltransferase activity"/>
    <property type="evidence" value="ECO:0007669"/>
    <property type="project" value="UniProtKB-KW"/>
</dbReference>
<dbReference type="Pfam" id="PF12161">
    <property type="entry name" value="HsdM_N"/>
    <property type="match status" value="1"/>
</dbReference>
<name>A0ABX2CJ96_9BRAD</name>
<keyword evidence="11" id="KW-1185">Reference proteome</keyword>
<dbReference type="InterPro" id="IPR038333">
    <property type="entry name" value="T1MK-like_N_sf"/>
</dbReference>
<evidence type="ECO:0000256" key="5">
    <source>
        <dbReference type="ARBA" id="ARBA00022691"/>
    </source>
</evidence>
<evidence type="ECO:0000256" key="2">
    <source>
        <dbReference type="ARBA" id="ARBA00011900"/>
    </source>
</evidence>
<dbReference type="Pfam" id="PF02384">
    <property type="entry name" value="N6_Mtase"/>
    <property type="match status" value="1"/>
</dbReference>
<evidence type="ECO:0000259" key="9">
    <source>
        <dbReference type="Pfam" id="PF12161"/>
    </source>
</evidence>
<keyword evidence="3 10" id="KW-0489">Methyltransferase</keyword>
<keyword evidence="6" id="KW-0680">Restriction system</keyword>
<feature type="domain" description="DNA methylase adenine-specific" evidence="8">
    <location>
        <begin position="141"/>
        <end position="444"/>
    </location>
</feature>
<dbReference type="PANTHER" id="PTHR42933">
    <property type="entry name" value="SLR6095 PROTEIN"/>
    <property type="match status" value="1"/>
</dbReference>
<dbReference type="EMBL" id="JABFDN010000008">
    <property type="protein sequence ID" value="NPU67765.1"/>
    <property type="molecule type" value="Genomic_DNA"/>
</dbReference>
<dbReference type="SUPFAM" id="SSF53335">
    <property type="entry name" value="S-adenosyl-L-methionine-dependent methyltransferases"/>
    <property type="match status" value="1"/>
</dbReference>
<dbReference type="PANTHER" id="PTHR42933:SF4">
    <property type="entry name" value="TYPE I RESTRICTION ENZYME ECOKI METHYLASE SUBUNIT"/>
    <property type="match status" value="1"/>
</dbReference>
<dbReference type="GO" id="GO:0032259">
    <property type="term" value="P:methylation"/>
    <property type="evidence" value="ECO:0007669"/>
    <property type="project" value="UniProtKB-KW"/>
</dbReference>
<dbReference type="InterPro" id="IPR002052">
    <property type="entry name" value="DNA_methylase_N6_adenine_CS"/>
</dbReference>
<keyword evidence="4" id="KW-0808">Transferase</keyword>
<dbReference type="PRINTS" id="PR00507">
    <property type="entry name" value="N12N6MTFRASE"/>
</dbReference>
<evidence type="ECO:0000256" key="3">
    <source>
        <dbReference type="ARBA" id="ARBA00022603"/>
    </source>
</evidence>
<keyword evidence="5" id="KW-0949">S-adenosyl-L-methionine</keyword>
<dbReference type="Proteomes" id="UP000886476">
    <property type="component" value="Unassembled WGS sequence"/>
</dbReference>
<dbReference type="Gene3D" id="1.20.1260.30">
    <property type="match status" value="1"/>
</dbReference>